<evidence type="ECO:0000256" key="6">
    <source>
        <dbReference type="ARBA" id="ARBA00022946"/>
    </source>
</evidence>
<sequence length="312" mass="33808">MHQQLPGEALIAGDGKSQKVYDVVWGYIEASEDARALSEAAGELRAAAAAPAGAKPTQHVDDVFLALGRRPLARGGAPRRFLSDVSDEAAAELARAEARVAERAKSVTAPHVAVVPDALSPPLPASPADTVALALQPELHRGRTVVISQKAQNALTSASHASKAWRLSWKTEARWSNPLMGWTSTADPLGNAELKFETAEAAERFAAKHGWAYETSVPIARDKRYGTNTYSQNFLFKHVEADLKANGMDCDHFHKLKPHASHYFRPLQFHGAAECVQHGHDPTKAWKYEGSPGKAWAKGAATDPEKAWTPFE</sequence>
<gene>
    <name evidence="10" type="primary">NdufS4</name>
    <name evidence="10" type="ORF">SO694_00056217</name>
</gene>
<dbReference type="InterPro" id="IPR038532">
    <property type="entry name" value="NDUFS4-like_sf"/>
</dbReference>
<dbReference type="PANTHER" id="PTHR12219:SF8">
    <property type="entry name" value="NADH DEHYDROGENASE [UBIQUINONE] IRON-SULFUR PROTEIN 4, MITOCHONDRIAL"/>
    <property type="match status" value="1"/>
</dbReference>
<organism evidence="10 11">
    <name type="scientific">Aureococcus anophagefferens</name>
    <name type="common">Harmful bloom alga</name>
    <dbReference type="NCBI Taxonomy" id="44056"/>
    <lineage>
        <taxon>Eukaryota</taxon>
        <taxon>Sar</taxon>
        <taxon>Stramenopiles</taxon>
        <taxon>Ochrophyta</taxon>
        <taxon>Pelagophyceae</taxon>
        <taxon>Pelagomonadales</taxon>
        <taxon>Pelagomonadaceae</taxon>
        <taxon>Aureococcus</taxon>
    </lineage>
</organism>
<dbReference type="Gene3D" id="3.30.160.190">
    <property type="entry name" value="atu1810 like domain"/>
    <property type="match status" value="1"/>
</dbReference>
<dbReference type="Proteomes" id="UP001363151">
    <property type="component" value="Unassembled WGS sequence"/>
</dbReference>
<evidence type="ECO:0000256" key="9">
    <source>
        <dbReference type="ARBA" id="ARBA00023136"/>
    </source>
</evidence>
<keyword evidence="9" id="KW-0472">Membrane</keyword>
<evidence type="ECO:0000313" key="10">
    <source>
        <dbReference type="EMBL" id="KAK7240865.1"/>
    </source>
</evidence>
<evidence type="ECO:0000256" key="5">
    <source>
        <dbReference type="ARBA" id="ARBA00022792"/>
    </source>
</evidence>
<evidence type="ECO:0000256" key="1">
    <source>
        <dbReference type="ARBA" id="ARBA00004273"/>
    </source>
</evidence>
<dbReference type="Pfam" id="PF04800">
    <property type="entry name" value="NDUS4"/>
    <property type="match status" value="1"/>
</dbReference>
<evidence type="ECO:0000256" key="4">
    <source>
        <dbReference type="ARBA" id="ARBA00022660"/>
    </source>
</evidence>
<keyword evidence="7" id="KW-0249">Electron transport</keyword>
<evidence type="ECO:0000256" key="3">
    <source>
        <dbReference type="ARBA" id="ARBA00022448"/>
    </source>
</evidence>
<keyword evidence="5" id="KW-0999">Mitochondrion inner membrane</keyword>
<keyword evidence="3" id="KW-0813">Transport</keyword>
<comment type="similarity">
    <text evidence="2">Belongs to the complex I NDUFS4 subunit family.</text>
</comment>
<dbReference type="PANTHER" id="PTHR12219">
    <property type="entry name" value="NADH-UBIQUINONE OXIDOREDUCTASE"/>
    <property type="match status" value="1"/>
</dbReference>
<evidence type="ECO:0000256" key="7">
    <source>
        <dbReference type="ARBA" id="ARBA00022982"/>
    </source>
</evidence>
<dbReference type="InterPro" id="IPR006885">
    <property type="entry name" value="NADH_UbQ_FeS_4_mit-like"/>
</dbReference>
<comment type="subcellular location">
    <subcellularLocation>
        <location evidence="1">Mitochondrion inner membrane</location>
    </subcellularLocation>
</comment>
<keyword evidence="8" id="KW-0496">Mitochondrion</keyword>
<keyword evidence="11" id="KW-1185">Reference proteome</keyword>
<comment type="caution">
    <text evidence="10">The sequence shown here is derived from an EMBL/GenBank/DDBJ whole genome shotgun (WGS) entry which is preliminary data.</text>
</comment>
<evidence type="ECO:0000313" key="11">
    <source>
        <dbReference type="Proteomes" id="UP001363151"/>
    </source>
</evidence>
<name>A0ABR1FXJ3_AURAN</name>
<evidence type="ECO:0000256" key="8">
    <source>
        <dbReference type="ARBA" id="ARBA00023128"/>
    </source>
</evidence>
<keyword evidence="4" id="KW-0679">Respiratory chain</keyword>
<keyword evidence="6" id="KW-0809">Transit peptide</keyword>
<reference evidence="10 11" key="1">
    <citation type="submission" date="2024-03" db="EMBL/GenBank/DDBJ databases">
        <title>Aureococcus anophagefferens CCMP1851 and Kratosvirus quantuckense: Draft genome of a second virus-susceptible host strain in the model system.</title>
        <authorList>
            <person name="Chase E."/>
            <person name="Truchon A.R."/>
            <person name="Schepens W."/>
            <person name="Wilhelm S.W."/>
        </authorList>
    </citation>
    <scope>NUCLEOTIDE SEQUENCE [LARGE SCALE GENOMIC DNA]</scope>
    <source>
        <strain evidence="10 11">CCMP1851</strain>
    </source>
</reference>
<protein>
    <submittedName>
        <fullName evidence="10">NAD(P)H-dependent oxidoreductase</fullName>
    </submittedName>
</protein>
<dbReference type="EMBL" id="JBBJCI010000209">
    <property type="protein sequence ID" value="KAK7240865.1"/>
    <property type="molecule type" value="Genomic_DNA"/>
</dbReference>
<evidence type="ECO:0000256" key="2">
    <source>
        <dbReference type="ARBA" id="ARBA00005882"/>
    </source>
</evidence>
<proteinExistence type="inferred from homology"/>
<accession>A0ABR1FXJ3</accession>